<dbReference type="PROSITE" id="PS51379">
    <property type="entry name" value="4FE4S_FER_2"/>
    <property type="match status" value="2"/>
</dbReference>
<evidence type="ECO:0000313" key="2">
    <source>
        <dbReference type="EMBL" id="QXJ27364.1"/>
    </source>
</evidence>
<dbReference type="Proteomes" id="UP000694018">
    <property type="component" value="Chromosome"/>
</dbReference>
<gene>
    <name evidence="2" type="ORF">J5U23_00231</name>
</gene>
<dbReference type="OrthoDB" id="42878at2157"/>
<accession>A0A8F5BL79</accession>
<dbReference type="InterPro" id="IPR017896">
    <property type="entry name" value="4Fe4S_Fe-S-bd"/>
</dbReference>
<dbReference type="KEGG" id="sshi:J5U23_00231"/>
<feature type="domain" description="4Fe-4S ferredoxin-type" evidence="1">
    <location>
        <begin position="319"/>
        <end position="347"/>
    </location>
</feature>
<name>A0A8F5BL79_SACSH</name>
<dbReference type="Pfam" id="PF13183">
    <property type="entry name" value="Fer4_8"/>
    <property type="match status" value="1"/>
</dbReference>
<dbReference type="GeneID" id="65561848"/>
<protein>
    <submittedName>
        <fullName evidence="2">4Fe-4S protein</fullName>
    </submittedName>
</protein>
<dbReference type="AlphaFoldDB" id="A0A8F5BL79"/>
<feature type="domain" description="4Fe-4S ferredoxin-type" evidence="1">
    <location>
        <begin position="287"/>
        <end position="307"/>
    </location>
</feature>
<dbReference type="GO" id="GO:0016491">
    <property type="term" value="F:oxidoreductase activity"/>
    <property type="evidence" value="ECO:0007669"/>
    <property type="project" value="UniProtKB-ARBA"/>
</dbReference>
<dbReference type="InterPro" id="IPR017900">
    <property type="entry name" value="4Fe4S_Fe_S_CS"/>
</dbReference>
<evidence type="ECO:0000259" key="1">
    <source>
        <dbReference type="PROSITE" id="PS51379"/>
    </source>
</evidence>
<dbReference type="EMBL" id="CP077717">
    <property type="protein sequence ID" value="QXJ27364.1"/>
    <property type="molecule type" value="Genomic_DNA"/>
</dbReference>
<sequence length="619" mass="71970">MHNRFYRILKPTKIGNVEVKNVIKYSEGSSMLPNAVPRYEYFRGSEGENVVDFIDYRGIDDLGDKLKIKAGTMWREVLEKYKVEFWSNMDFTVGGSVYFNDPITGFNEFGKINGRVEVDAYLDGKYYSGRYKGGIVINVYLKKEDKEIVYKRLDGELSELIPIIKSWYASRIPVFREVSLVKKGMESYILIPYPKIREVLLQKLLNGFYDEISPVVEQLEYEYWYLGYSSLSDLENIINLMKESQLSVIRFRKDEIAFSIYSNRRLESIGNTLEYSTTEGEGLFNGCILCGKCISVCPYGEQTNDVFHTPLGFYSISYFEKENDLANCHMCGLCEQVCPVRLDITKELRKVTKINQIPPKNLLRSIKSDLNSVLIITSLSEELEDQIIKSLIYLLKKGKRLGIFYLTEDFSKIIKDESSLEELLKFKEIYTITPEEYFYLQRLKKKTVVDIYNLQLLAMNDLKINKDNLHIPCLLRSELNESNFTCSSVFLNILNNKDNINRTIEKKITLCPLTARELNIKTPIDLLEINLDQNYINNFFKKLEIATKDLREDIEEDLGWYKDIDDRIVDEVYSTLIDGIIKGENIENIVLLYFKLNSMNLTENIKGILMDKLTKIIFS</sequence>
<organism evidence="2 3">
    <name type="scientific">Saccharolobus shibatae (strain ATCC 51178 / DSM 5389 / JCM 8931 / NBRC 15437 / B12)</name>
    <name type="common">Sulfolobus shibatae</name>
    <dbReference type="NCBI Taxonomy" id="523848"/>
    <lineage>
        <taxon>Archaea</taxon>
        <taxon>Thermoproteota</taxon>
        <taxon>Thermoprotei</taxon>
        <taxon>Sulfolobales</taxon>
        <taxon>Sulfolobaceae</taxon>
        <taxon>Saccharolobus</taxon>
    </lineage>
</organism>
<dbReference type="PROSITE" id="PS00198">
    <property type="entry name" value="4FE4S_FER_1"/>
    <property type="match status" value="1"/>
</dbReference>
<dbReference type="RefSeq" id="WP_218266684.1">
    <property type="nucleotide sequence ID" value="NZ_CP077717.1"/>
</dbReference>
<proteinExistence type="predicted"/>
<reference evidence="2" key="1">
    <citation type="journal article" date="2021" name="Environ. Microbiol.">
        <title>New insights into the diversity and evolution of the archaeal mobilome from three complete genomes of Saccharolobus shibatae.</title>
        <authorList>
            <person name="Medvedeva S."/>
            <person name="Brandt D."/>
            <person name="Cvirkaite-Krupovic V."/>
            <person name="Liu Y."/>
            <person name="Severinov K."/>
            <person name="Ishino S."/>
            <person name="Ishino Y."/>
            <person name="Prangishvili D."/>
            <person name="Kalinowski J."/>
            <person name="Krupovic M."/>
        </authorList>
    </citation>
    <scope>NUCLEOTIDE SEQUENCE</scope>
    <source>
        <strain evidence="2">B12</strain>
    </source>
</reference>
<evidence type="ECO:0000313" key="3">
    <source>
        <dbReference type="Proteomes" id="UP000694018"/>
    </source>
</evidence>